<evidence type="ECO:0000313" key="2">
    <source>
        <dbReference type="Proteomes" id="UP000077748"/>
    </source>
</evidence>
<organism evidence="1 2">
    <name type="scientific">Pseudomonas citronellolis</name>
    <dbReference type="NCBI Taxonomy" id="53408"/>
    <lineage>
        <taxon>Bacteria</taxon>
        <taxon>Pseudomonadati</taxon>
        <taxon>Pseudomonadota</taxon>
        <taxon>Gammaproteobacteria</taxon>
        <taxon>Pseudomonadales</taxon>
        <taxon>Pseudomonadaceae</taxon>
        <taxon>Pseudomonas</taxon>
    </lineage>
</organism>
<accession>A0A127MS47</accession>
<dbReference type="EMBL" id="CP015878">
    <property type="protein sequence ID" value="ANI15663.1"/>
    <property type="molecule type" value="Genomic_DNA"/>
</dbReference>
<dbReference type="RefSeq" id="WP_009619767.1">
    <property type="nucleotide sequence ID" value="NZ_BDGS01000001.1"/>
</dbReference>
<gene>
    <name evidence="1" type="ORF">A9C11_17500</name>
</gene>
<reference evidence="1 2" key="1">
    <citation type="submission" date="2016-05" db="EMBL/GenBank/DDBJ databases">
        <title>Genome Sequence of Pseudomonas citronellolis Strain SJTE-3, an Estrogens and Persistent Organic Pollutants degradation strain.</title>
        <authorList>
            <person name="Liang R."/>
        </authorList>
    </citation>
    <scope>NUCLEOTIDE SEQUENCE [LARGE SCALE GENOMIC DNA]</scope>
    <source>
        <strain evidence="1 2">SJTE-3</strain>
    </source>
</reference>
<dbReference type="KEGG" id="pcq:PcP3B5_26980"/>
<dbReference type="AlphaFoldDB" id="A0A127MS47"/>
<proteinExistence type="predicted"/>
<dbReference type="GeneID" id="72995799"/>
<evidence type="ECO:0000313" key="1">
    <source>
        <dbReference type="EMBL" id="ANI15663.1"/>
    </source>
</evidence>
<sequence>MAQPPRFRIHYELEGQPCSHEVDAPSGNLTPDQARFQLESLHSDSNPADITELRIVPLTPCEGEPGPGDGWQAGALDGVA</sequence>
<dbReference type="Proteomes" id="UP000077748">
    <property type="component" value="Chromosome"/>
</dbReference>
<name>A0A127MS47_9PSED</name>
<protein>
    <submittedName>
        <fullName evidence="1">Uncharacterized protein</fullName>
    </submittedName>
</protein>